<organism evidence="2 3">
    <name type="scientific">Burkholderia reimsis</name>
    <dbReference type="NCBI Taxonomy" id="2234132"/>
    <lineage>
        <taxon>Bacteria</taxon>
        <taxon>Pseudomonadati</taxon>
        <taxon>Pseudomonadota</taxon>
        <taxon>Betaproteobacteria</taxon>
        <taxon>Burkholderiales</taxon>
        <taxon>Burkholderiaceae</taxon>
        <taxon>Burkholderia</taxon>
    </lineage>
</organism>
<name>A0A365QKM8_9BURK</name>
<reference evidence="2 3" key="1">
    <citation type="submission" date="2018-06" db="EMBL/GenBank/DDBJ databases">
        <title>Draft genome sequence of Burkholderia reimsis strain BE51 isolated from a French agricultural soil.</title>
        <authorList>
            <person name="Esmaeel Q."/>
        </authorList>
    </citation>
    <scope>NUCLEOTIDE SEQUENCE [LARGE SCALE GENOMIC DNA]</scope>
    <source>
        <strain evidence="2 3">BE51</strain>
    </source>
</reference>
<accession>A0A365QKM8</accession>
<dbReference type="AlphaFoldDB" id="A0A365QKM8"/>
<sequence length="71" mass="7625">MSCVGESYNRGNRAVGSYSARSVPRPHFDGPTAIRGGRPGIGTESLRFAYAIGTNAVRRHGRTMRVGGDRC</sequence>
<feature type="region of interest" description="Disordered" evidence="1">
    <location>
        <begin position="1"/>
        <end position="40"/>
    </location>
</feature>
<proteinExistence type="predicted"/>
<evidence type="ECO:0000313" key="2">
    <source>
        <dbReference type="EMBL" id="RBB34163.1"/>
    </source>
</evidence>
<protein>
    <submittedName>
        <fullName evidence="2">Uncharacterized protein</fullName>
    </submittedName>
</protein>
<evidence type="ECO:0000313" key="3">
    <source>
        <dbReference type="Proteomes" id="UP000252458"/>
    </source>
</evidence>
<gene>
    <name evidence="2" type="ORF">DPV79_32565</name>
</gene>
<comment type="caution">
    <text evidence="2">The sequence shown here is derived from an EMBL/GenBank/DDBJ whole genome shotgun (WGS) entry which is preliminary data.</text>
</comment>
<dbReference type="Proteomes" id="UP000252458">
    <property type="component" value="Unassembled WGS sequence"/>
</dbReference>
<evidence type="ECO:0000256" key="1">
    <source>
        <dbReference type="SAM" id="MobiDB-lite"/>
    </source>
</evidence>
<keyword evidence="3" id="KW-1185">Reference proteome</keyword>
<dbReference type="EMBL" id="QMFZ01000038">
    <property type="protein sequence ID" value="RBB34163.1"/>
    <property type="molecule type" value="Genomic_DNA"/>
</dbReference>